<evidence type="ECO:0000259" key="4">
    <source>
        <dbReference type="Pfam" id="PF03328"/>
    </source>
</evidence>
<proteinExistence type="inferred from homology"/>
<keyword evidence="6" id="KW-1185">Reference proteome</keyword>
<dbReference type="Gene3D" id="3.20.20.60">
    <property type="entry name" value="Phosphoenolpyruvate-binding domains"/>
    <property type="match status" value="1"/>
</dbReference>
<keyword evidence="3" id="KW-0456">Lyase</keyword>
<dbReference type="Proteomes" id="UP001303115">
    <property type="component" value="Unassembled WGS sequence"/>
</dbReference>
<accession>A0AAN6SMX6</accession>
<dbReference type="InterPro" id="IPR005000">
    <property type="entry name" value="Aldolase/citrate-lyase_domain"/>
</dbReference>
<evidence type="ECO:0000256" key="1">
    <source>
        <dbReference type="ARBA" id="ARBA00005568"/>
    </source>
</evidence>
<evidence type="ECO:0000313" key="6">
    <source>
        <dbReference type="Proteomes" id="UP001303115"/>
    </source>
</evidence>
<gene>
    <name evidence="5" type="ORF">C8A01DRAFT_39975</name>
</gene>
<keyword evidence="2" id="KW-0479">Metal-binding</keyword>
<dbReference type="GO" id="GO:0016832">
    <property type="term" value="F:aldehyde-lyase activity"/>
    <property type="evidence" value="ECO:0007669"/>
    <property type="project" value="TreeGrafter"/>
</dbReference>
<dbReference type="Pfam" id="PF03328">
    <property type="entry name" value="HpcH_HpaI"/>
    <property type="match status" value="1"/>
</dbReference>
<dbReference type="GO" id="GO:0005737">
    <property type="term" value="C:cytoplasm"/>
    <property type="evidence" value="ECO:0007669"/>
    <property type="project" value="TreeGrafter"/>
</dbReference>
<dbReference type="EMBL" id="MU854522">
    <property type="protein sequence ID" value="KAK4033569.1"/>
    <property type="molecule type" value="Genomic_DNA"/>
</dbReference>
<dbReference type="SUPFAM" id="SSF51621">
    <property type="entry name" value="Phosphoenolpyruvate/pyruvate domain"/>
    <property type="match status" value="1"/>
</dbReference>
<name>A0AAN6SMX6_9PEZI</name>
<comment type="caution">
    <text evidence="5">The sequence shown here is derived from an EMBL/GenBank/DDBJ whole genome shotgun (WGS) entry which is preliminary data.</text>
</comment>
<dbReference type="InterPro" id="IPR050251">
    <property type="entry name" value="HpcH-HpaI_aldolase"/>
</dbReference>
<dbReference type="GO" id="GO:0046872">
    <property type="term" value="F:metal ion binding"/>
    <property type="evidence" value="ECO:0007669"/>
    <property type="project" value="UniProtKB-KW"/>
</dbReference>
<sequence>MSDSVLYDNVLYTKARRGLLCKALVLRLVTNPLVVHFAKNAGFDVVWVEMEHSTYSIAEACVLASAAMMAGLTPIVRVPYECGMGYVQRVLDSGAMAVVFPHIITAADAKAAVQMCKFPPQGRRSLWLQQAAAGLRTSVPMQTMADDINARASTVGMMIEAVDSIPNVDAIAAVEGVDMLIVGCIDLSADMGVPGMTNGEEFRAALKVVSAACRRHNKIFGLAGNYKDRNFLDWVINTLGARLVLGHVDSNLISVGAEDCVQMLSSIDRTALSVPLSNGAASAVNGACTITTLPNGNGTLENLKGKHDSIRVSITSL</sequence>
<protein>
    <submittedName>
        <fullName evidence="5">Phosphoenolpyruvate/pyruvate domain-protein</fullName>
    </submittedName>
</protein>
<evidence type="ECO:0000256" key="3">
    <source>
        <dbReference type="ARBA" id="ARBA00023239"/>
    </source>
</evidence>
<reference evidence="6" key="1">
    <citation type="journal article" date="2023" name="Mol. Phylogenet. Evol.">
        <title>Genome-scale phylogeny and comparative genomics of the fungal order Sordariales.</title>
        <authorList>
            <person name="Hensen N."/>
            <person name="Bonometti L."/>
            <person name="Westerberg I."/>
            <person name="Brannstrom I.O."/>
            <person name="Guillou S."/>
            <person name="Cros-Aarteil S."/>
            <person name="Calhoun S."/>
            <person name="Haridas S."/>
            <person name="Kuo A."/>
            <person name="Mondo S."/>
            <person name="Pangilinan J."/>
            <person name="Riley R."/>
            <person name="LaButti K."/>
            <person name="Andreopoulos B."/>
            <person name="Lipzen A."/>
            <person name="Chen C."/>
            <person name="Yan M."/>
            <person name="Daum C."/>
            <person name="Ng V."/>
            <person name="Clum A."/>
            <person name="Steindorff A."/>
            <person name="Ohm R.A."/>
            <person name="Martin F."/>
            <person name="Silar P."/>
            <person name="Natvig D.O."/>
            <person name="Lalanne C."/>
            <person name="Gautier V."/>
            <person name="Ament-Velasquez S.L."/>
            <person name="Kruys A."/>
            <person name="Hutchinson M.I."/>
            <person name="Powell A.J."/>
            <person name="Barry K."/>
            <person name="Miller A.N."/>
            <person name="Grigoriev I.V."/>
            <person name="Debuchy R."/>
            <person name="Gladieux P."/>
            <person name="Hiltunen Thoren M."/>
            <person name="Johannesson H."/>
        </authorList>
    </citation>
    <scope>NUCLEOTIDE SEQUENCE [LARGE SCALE GENOMIC DNA]</scope>
    <source>
        <strain evidence="6">CBS 284.82</strain>
    </source>
</reference>
<dbReference type="AlphaFoldDB" id="A0AAN6SMX6"/>
<dbReference type="InterPro" id="IPR015813">
    <property type="entry name" value="Pyrv/PenolPyrv_kinase-like_dom"/>
</dbReference>
<dbReference type="InterPro" id="IPR040442">
    <property type="entry name" value="Pyrv_kinase-like_dom_sf"/>
</dbReference>
<evidence type="ECO:0000256" key="2">
    <source>
        <dbReference type="ARBA" id="ARBA00022723"/>
    </source>
</evidence>
<comment type="similarity">
    <text evidence="1">Belongs to the HpcH/HpaI aldolase family.</text>
</comment>
<dbReference type="PANTHER" id="PTHR30502:SF0">
    <property type="entry name" value="PHOSPHOENOLPYRUVATE CARBOXYLASE FAMILY PROTEIN"/>
    <property type="match status" value="1"/>
</dbReference>
<feature type="domain" description="HpcH/HpaI aldolase/citrate lyase" evidence="4">
    <location>
        <begin position="30"/>
        <end position="218"/>
    </location>
</feature>
<dbReference type="PANTHER" id="PTHR30502">
    <property type="entry name" value="2-KETO-3-DEOXY-L-RHAMNONATE ALDOLASE"/>
    <property type="match status" value="1"/>
</dbReference>
<organism evidence="5 6">
    <name type="scientific">Parachaetomium inaequale</name>
    <dbReference type="NCBI Taxonomy" id="2588326"/>
    <lineage>
        <taxon>Eukaryota</taxon>
        <taxon>Fungi</taxon>
        <taxon>Dikarya</taxon>
        <taxon>Ascomycota</taxon>
        <taxon>Pezizomycotina</taxon>
        <taxon>Sordariomycetes</taxon>
        <taxon>Sordariomycetidae</taxon>
        <taxon>Sordariales</taxon>
        <taxon>Chaetomiaceae</taxon>
        <taxon>Parachaetomium</taxon>
    </lineage>
</organism>
<evidence type="ECO:0000313" key="5">
    <source>
        <dbReference type="EMBL" id="KAK4033569.1"/>
    </source>
</evidence>